<organism evidence="1 2">
    <name type="scientific">Blastococcus colisei</name>
    <dbReference type="NCBI Taxonomy" id="1564162"/>
    <lineage>
        <taxon>Bacteria</taxon>
        <taxon>Bacillati</taxon>
        <taxon>Actinomycetota</taxon>
        <taxon>Actinomycetes</taxon>
        <taxon>Geodermatophilales</taxon>
        <taxon>Geodermatophilaceae</taxon>
        <taxon>Blastococcus</taxon>
    </lineage>
</organism>
<dbReference type="Proteomes" id="UP000319865">
    <property type="component" value="Unassembled WGS sequence"/>
</dbReference>
<gene>
    <name evidence="1" type="ORF">FHU33_2365</name>
</gene>
<protein>
    <submittedName>
        <fullName evidence="1">Uncharacterized protein</fullName>
    </submittedName>
</protein>
<name>A0A543PFV3_9ACTN</name>
<comment type="caution">
    <text evidence="1">The sequence shown here is derived from an EMBL/GenBank/DDBJ whole genome shotgun (WGS) entry which is preliminary data.</text>
</comment>
<keyword evidence="2" id="KW-1185">Reference proteome</keyword>
<dbReference type="EMBL" id="VFQE01000001">
    <property type="protein sequence ID" value="TQN42947.1"/>
    <property type="molecule type" value="Genomic_DNA"/>
</dbReference>
<evidence type="ECO:0000313" key="2">
    <source>
        <dbReference type="Proteomes" id="UP000319865"/>
    </source>
</evidence>
<reference evidence="1 2" key="1">
    <citation type="submission" date="2019-06" db="EMBL/GenBank/DDBJ databases">
        <title>Sequencing the genomes of 1000 actinobacteria strains.</title>
        <authorList>
            <person name="Klenk H.-P."/>
        </authorList>
    </citation>
    <scope>NUCLEOTIDE SEQUENCE [LARGE SCALE GENOMIC DNA]</scope>
    <source>
        <strain evidence="1 2">DSM 46837</strain>
    </source>
</reference>
<evidence type="ECO:0000313" key="1">
    <source>
        <dbReference type="EMBL" id="TQN42947.1"/>
    </source>
</evidence>
<proteinExistence type="predicted"/>
<dbReference type="AlphaFoldDB" id="A0A543PFV3"/>
<sequence length="134" mass="14588">MPRRGRCAALSRFSLSIEARRKSLSYTVAVGLHWADEDAAYIQSRSSRYAGAFDIEPAWTVEVMADARLVELSPYPTSRVGATGFIGYSPSAGKVLVVIAYRDLDGDLHGMNAWPASGRDLAMYLQEVGDGEEA</sequence>
<accession>A0A543PFV3</accession>